<reference evidence="1" key="1">
    <citation type="submission" date="2020-08" db="EMBL/GenBank/DDBJ databases">
        <authorList>
            <person name="Hu Y."/>
            <person name="Nguyen S.V."/>
            <person name="Li F."/>
            <person name="Fanning S."/>
        </authorList>
    </citation>
    <scope>NUCLEOTIDE SEQUENCE</scope>
    <source>
        <strain evidence="1">SYSU D8009</strain>
    </source>
</reference>
<comment type="caution">
    <text evidence="1">The sequence shown here is derived from an EMBL/GenBank/DDBJ whole genome shotgun (WGS) entry which is preliminary data.</text>
</comment>
<organism evidence="1 2">
    <name type="scientific">Siccirubricoccus deserti</name>
    <dbReference type="NCBI Taxonomy" id="2013562"/>
    <lineage>
        <taxon>Bacteria</taxon>
        <taxon>Pseudomonadati</taxon>
        <taxon>Pseudomonadota</taxon>
        <taxon>Alphaproteobacteria</taxon>
        <taxon>Acetobacterales</taxon>
        <taxon>Roseomonadaceae</taxon>
        <taxon>Siccirubricoccus</taxon>
    </lineage>
</organism>
<dbReference type="EMBL" id="JACOMF010000018">
    <property type="protein sequence ID" value="MBC4016787.1"/>
    <property type="molecule type" value="Genomic_DNA"/>
</dbReference>
<dbReference type="RefSeq" id="WP_186771550.1">
    <property type="nucleotide sequence ID" value="NZ_JACOMF010000018.1"/>
</dbReference>
<evidence type="ECO:0000313" key="1">
    <source>
        <dbReference type="EMBL" id="MBC4016787.1"/>
    </source>
</evidence>
<sequence>MPDRIIRFADLPVSRWRNGLGRKADIIGGEGWGLSFAWMDCDAPFSDYSGQDRTLTLLEGRGFTLEFAGHPPLVVDRPHRPTRFDGDWPARCVLAGTPCLVVNIIAERARWRQSVDILPVVGEVALTPLGGPCHAVVLDGEVTLPDGVVATRHDTVPVPGRLVLHGQGARLALAQLQPVG</sequence>
<keyword evidence="2" id="KW-1185">Reference proteome</keyword>
<proteinExistence type="predicted"/>
<accession>A0A9X0R1V5</accession>
<dbReference type="PANTHER" id="PTHR37943">
    <property type="entry name" value="PROTEIN VES"/>
    <property type="match status" value="1"/>
</dbReference>
<dbReference type="InterPro" id="IPR010282">
    <property type="entry name" value="Uncharacterised_HutD/Ves"/>
</dbReference>
<dbReference type="SUPFAM" id="SSF51182">
    <property type="entry name" value="RmlC-like cupins"/>
    <property type="match status" value="1"/>
</dbReference>
<evidence type="ECO:0000313" key="2">
    <source>
        <dbReference type="Proteomes" id="UP000600101"/>
    </source>
</evidence>
<dbReference type="Pfam" id="PF05962">
    <property type="entry name" value="HutD"/>
    <property type="match status" value="1"/>
</dbReference>
<gene>
    <name evidence="1" type="ORF">H7965_15805</name>
</gene>
<dbReference type="InterPro" id="IPR011051">
    <property type="entry name" value="RmlC_Cupin_sf"/>
</dbReference>
<dbReference type="PANTHER" id="PTHR37943:SF1">
    <property type="entry name" value="PROTEIN VES"/>
    <property type="match status" value="1"/>
</dbReference>
<name>A0A9X0R1V5_9PROT</name>
<protein>
    <submittedName>
        <fullName evidence="1">HutD family protein</fullName>
    </submittedName>
</protein>
<dbReference type="AlphaFoldDB" id="A0A9X0R1V5"/>
<dbReference type="Proteomes" id="UP000600101">
    <property type="component" value="Unassembled WGS sequence"/>
</dbReference>
<dbReference type="Gene3D" id="2.60.120.10">
    <property type="entry name" value="Jelly Rolls"/>
    <property type="match status" value="1"/>
</dbReference>
<dbReference type="InterPro" id="IPR014710">
    <property type="entry name" value="RmlC-like_jellyroll"/>
</dbReference>